<evidence type="ECO:0000256" key="1">
    <source>
        <dbReference type="SAM" id="MobiDB-lite"/>
    </source>
</evidence>
<gene>
    <name evidence="2" type="ORF">E2C01_100593</name>
</gene>
<reference evidence="2 3" key="1">
    <citation type="submission" date="2019-05" db="EMBL/GenBank/DDBJ databases">
        <title>Another draft genome of Portunus trituberculatus and its Hox gene families provides insights of decapod evolution.</title>
        <authorList>
            <person name="Jeong J.-H."/>
            <person name="Song I."/>
            <person name="Kim S."/>
            <person name="Choi T."/>
            <person name="Kim D."/>
            <person name="Ryu S."/>
            <person name="Kim W."/>
        </authorList>
    </citation>
    <scope>NUCLEOTIDE SEQUENCE [LARGE SCALE GENOMIC DNA]</scope>
    <source>
        <tissue evidence="2">Muscle</tissue>
    </source>
</reference>
<protein>
    <submittedName>
        <fullName evidence="2">Uncharacterized protein</fullName>
    </submittedName>
</protein>
<organism evidence="2 3">
    <name type="scientific">Portunus trituberculatus</name>
    <name type="common">Swimming crab</name>
    <name type="synonym">Neptunus trituberculatus</name>
    <dbReference type="NCBI Taxonomy" id="210409"/>
    <lineage>
        <taxon>Eukaryota</taxon>
        <taxon>Metazoa</taxon>
        <taxon>Ecdysozoa</taxon>
        <taxon>Arthropoda</taxon>
        <taxon>Crustacea</taxon>
        <taxon>Multicrustacea</taxon>
        <taxon>Malacostraca</taxon>
        <taxon>Eumalacostraca</taxon>
        <taxon>Eucarida</taxon>
        <taxon>Decapoda</taxon>
        <taxon>Pleocyemata</taxon>
        <taxon>Brachyura</taxon>
        <taxon>Eubrachyura</taxon>
        <taxon>Portunoidea</taxon>
        <taxon>Portunidae</taxon>
        <taxon>Portuninae</taxon>
        <taxon>Portunus</taxon>
    </lineage>
</organism>
<keyword evidence="3" id="KW-1185">Reference proteome</keyword>
<dbReference type="EMBL" id="VSRR010143278">
    <property type="protein sequence ID" value="MPD04882.1"/>
    <property type="molecule type" value="Genomic_DNA"/>
</dbReference>
<proteinExistence type="predicted"/>
<accession>A0A5B7K3I8</accession>
<feature type="region of interest" description="Disordered" evidence="1">
    <location>
        <begin position="151"/>
        <end position="175"/>
    </location>
</feature>
<evidence type="ECO:0000313" key="2">
    <source>
        <dbReference type="EMBL" id="MPD04882.1"/>
    </source>
</evidence>
<dbReference type="AlphaFoldDB" id="A0A5B7K3I8"/>
<evidence type="ECO:0000313" key="3">
    <source>
        <dbReference type="Proteomes" id="UP000324222"/>
    </source>
</evidence>
<comment type="caution">
    <text evidence="2">The sequence shown here is derived from an EMBL/GenBank/DDBJ whole genome shotgun (WGS) entry which is preliminary data.</text>
</comment>
<feature type="compositionally biased region" description="Low complexity" evidence="1">
    <location>
        <begin position="161"/>
        <end position="175"/>
    </location>
</feature>
<dbReference type="Proteomes" id="UP000324222">
    <property type="component" value="Unassembled WGS sequence"/>
</dbReference>
<name>A0A5B7K3I8_PORTR</name>
<sequence>MLSNVCIGLNRHKKLAICGECPSGIQQSFTVTVTTTTTTSMVLDVPVPKMFSVQKDPSSMALVEKWLSSFEVYLRATGVTKEDQKAALILHITGLEVQDIFTTLKPEISPRYTVVLYPVNSQLRYLEITTLNSIHGKKNSQIRYPLISSESAQRGGPGVMTSSTPHLPSTHSTDF</sequence>